<dbReference type="EMBL" id="BMIK01000011">
    <property type="protein sequence ID" value="GGC36152.1"/>
    <property type="molecule type" value="Genomic_DNA"/>
</dbReference>
<feature type="signal peptide" evidence="3">
    <location>
        <begin position="1"/>
        <end position="27"/>
    </location>
</feature>
<dbReference type="PANTHER" id="PTHR42776:SF27">
    <property type="entry name" value="DIPEPTIDYL PEPTIDASE FAMILY MEMBER 6"/>
    <property type="match status" value="1"/>
</dbReference>
<dbReference type="InterPro" id="IPR001375">
    <property type="entry name" value="Peptidase_S9_cat"/>
</dbReference>
<feature type="chain" id="PRO_5046927591" evidence="3">
    <location>
        <begin position="28"/>
        <end position="947"/>
    </location>
</feature>
<feature type="domain" description="Peptidase S9 prolyl oligopeptidase catalytic" evidence="4">
    <location>
        <begin position="757"/>
        <end position="925"/>
    </location>
</feature>
<evidence type="ECO:0000256" key="2">
    <source>
        <dbReference type="SAM" id="MobiDB-lite"/>
    </source>
</evidence>
<dbReference type="SUPFAM" id="SSF82171">
    <property type="entry name" value="DPP6 N-terminal domain-like"/>
    <property type="match status" value="1"/>
</dbReference>
<keyword evidence="1" id="KW-0378">Hydrolase</keyword>
<feature type="region of interest" description="Disordered" evidence="2">
    <location>
        <begin position="164"/>
        <end position="183"/>
    </location>
</feature>
<sequence length="947" mass="107567">MKIQFPTRKQTIFFLCIVLLTPYATHAQKKPLDHSVYDGWQSIGASGISPDGHFIYYTITPQEGDAQLIITTPDQQHVQKIDRGTQASFSADKRFLVALIRPFFSETREARIKKKKPDEMPKDSLAIVNLETAALAKVARVTSYKVPEETSEYIAYISESPSAAADTTKTDTTRTDEPPHKKPVPILHIQHLPSGEEMTFERVDTYYFNKAGTALVFVRNAAEKDSIGADAGLYYYDLATHESHHISRGKGVYKNIAFDEPALQLAFTADKSPEKSLRKAFKLYYYVPRQHTQDTAIVIADARTNGIPPNWYISGEGNVRFSKNGEKLFFGIAPVPRIKDTTLVEFEHANVDIWHWKDDYLQTQQLVNLRREQNRSYLAVTYPQQGRRVIPLADEQLPEVRLTYDADNEFALGTTDVGRRIETQWVGGSFQDIYAVSTTDGSRKKVAENIRGSIALSPTGRYITWFNRSDSSWYSHTLSSGSTVRLNSDLPVSFADEDNDVPDEPNGYGIAGWSADDEEVFINDKYDIWGFSPDGTQRRILTNGAGRSNQITFRYTHFPEDAGSYHGQRKPIIIDLKKPLILSAFNHTNKESGWYTGNGRNRRDPREIVMGPFRYHAVQKATEAENYLYTKENYVCAPDLYTTPDFSHETQLSHINPQQATYNWGTAELIKWTTPRGYAAEGILYKPEDFDPTKKYPVIAYFYERLSDGLHTYIPPTPTPSRLNISFFVSNGYLVFAPDIRYEIGYPGRSAEEYVNSGMEELKKQPWVDGEKLGIQGQSWGGYQVAHLITRTHMYAAAWAGAPVVNMTSAYGGIRWGSGMNRQFQYERTQSRIGATLWENPDLYIENSPLFHLSNVTTPVAIMSNDADGAVPWYQGIEMFTALRRLQKPVWLLNYNGEAHNLVQRQNRKDIQRRELEFFDHFLKGQPAAPWIDKGVPAVLKGIDWGF</sequence>
<evidence type="ECO:0000256" key="1">
    <source>
        <dbReference type="ARBA" id="ARBA00022801"/>
    </source>
</evidence>
<dbReference type="PANTHER" id="PTHR42776">
    <property type="entry name" value="SERINE PEPTIDASE S9 FAMILY MEMBER"/>
    <property type="match status" value="1"/>
</dbReference>
<feature type="compositionally biased region" description="Basic and acidic residues" evidence="2">
    <location>
        <begin position="168"/>
        <end position="180"/>
    </location>
</feature>
<evidence type="ECO:0000313" key="6">
    <source>
        <dbReference type="Proteomes" id="UP000597338"/>
    </source>
</evidence>
<dbReference type="Pfam" id="PF00326">
    <property type="entry name" value="Peptidase_S9"/>
    <property type="match status" value="1"/>
</dbReference>
<protein>
    <submittedName>
        <fullName evidence="5">Peptidase S9</fullName>
    </submittedName>
</protein>
<reference evidence="6" key="1">
    <citation type="journal article" date="2019" name="Int. J. Syst. Evol. Microbiol.">
        <title>The Global Catalogue of Microorganisms (GCM) 10K type strain sequencing project: providing services to taxonomists for standard genome sequencing and annotation.</title>
        <authorList>
            <consortium name="The Broad Institute Genomics Platform"/>
            <consortium name="The Broad Institute Genome Sequencing Center for Infectious Disease"/>
            <person name="Wu L."/>
            <person name="Ma J."/>
        </authorList>
    </citation>
    <scope>NUCLEOTIDE SEQUENCE [LARGE SCALE GENOMIC DNA]</scope>
    <source>
        <strain evidence="6">CGMCC 1.15342</strain>
    </source>
</reference>
<gene>
    <name evidence="5" type="ORF">GCM10011386_30350</name>
</gene>
<evidence type="ECO:0000256" key="3">
    <source>
        <dbReference type="SAM" id="SignalP"/>
    </source>
</evidence>
<proteinExistence type="predicted"/>
<organism evidence="5 6">
    <name type="scientific">Parapedobacter defluvii</name>
    <dbReference type="NCBI Taxonomy" id="2045106"/>
    <lineage>
        <taxon>Bacteria</taxon>
        <taxon>Pseudomonadati</taxon>
        <taxon>Bacteroidota</taxon>
        <taxon>Sphingobacteriia</taxon>
        <taxon>Sphingobacteriales</taxon>
        <taxon>Sphingobacteriaceae</taxon>
        <taxon>Parapedobacter</taxon>
    </lineage>
</organism>
<evidence type="ECO:0000259" key="4">
    <source>
        <dbReference type="Pfam" id="PF00326"/>
    </source>
</evidence>
<dbReference type="RefSeq" id="WP_188752195.1">
    <property type="nucleotide sequence ID" value="NZ_BMIK01000011.1"/>
</dbReference>
<dbReference type="Proteomes" id="UP000597338">
    <property type="component" value="Unassembled WGS sequence"/>
</dbReference>
<evidence type="ECO:0000313" key="5">
    <source>
        <dbReference type="EMBL" id="GGC36152.1"/>
    </source>
</evidence>
<accession>A0ABQ1MC47</accession>
<dbReference type="SUPFAM" id="SSF53474">
    <property type="entry name" value="alpha/beta-Hydrolases"/>
    <property type="match status" value="1"/>
</dbReference>
<comment type="caution">
    <text evidence="5">The sequence shown here is derived from an EMBL/GenBank/DDBJ whole genome shotgun (WGS) entry which is preliminary data.</text>
</comment>
<dbReference type="InterPro" id="IPR029058">
    <property type="entry name" value="AB_hydrolase_fold"/>
</dbReference>
<keyword evidence="3" id="KW-0732">Signal</keyword>
<name>A0ABQ1MC47_9SPHI</name>
<keyword evidence="6" id="KW-1185">Reference proteome</keyword>
<dbReference type="Gene3D" id="3.40.50.1820">
    <property type="entry name" value="alpha/beta hydrolase"/>
    <property type="match status" value="1"/>
</dbReference>